<dbReference type="InterPro" id="IPR043128">
    <property type="entry name" value="Rev_trsase/Diguanyl_cyclase"/>
</dbReference>
<dbReference type="InterPro" id="IPR043502">
    <property type="entry name" value="DNA/RNA_pol_sf"/>
</dbReference>
<sequence>MDKGYVRESLSPCSVPVILVPKKDESWRMCVDYKAINNITVSKSLDDHIEHLCDVLDVLRKEQLYANLVKCTFCTKNVVSLGFVVSSQGVEVDEDKIKVVHEWETPQNVSQVRSFLGLAAFYHCFMKDFSTIAAPINELTKKEVPFKWGPAQEKAFQKLKDKLISAPLLALLDFGKTFEIECDASGVRHSSRKLMEVVRWATLVPRRQKNVWSTTSFCEK</sequence>
<gene>
    <name evidence="4" type="primary">LOC120270297</name>
</gene>
<dbReference type="AlphaFoldDB" id="A0AB40C374"/>
<dbReference type="InterPro" id="IPR041577">
    <property type="entry name" value="RT_RNaseH_2"/>
</dbReference>
<dbReference type="Gene3D" id="3.10.10.10">
    <property type="entry name" value="HIV Type 1 Reverse Transcriptase, subunit A, domain 1"/>
    <property type="match status" value="1"/>
</dbReference>
<dbReference type="GeneID" id="120270297"/>
<dbReference type="PANTHER" id="PTHR37984:SF5">
    <property type="entry name" value="PROTEIN NYNRIN-LIKE"/>
    <property type="match status" value="1"/>
</dbReference>
<reference evidence="4" key="1">
    <citation type="submission" date="2025-08" db="UniProtKB">
        <authorList>
            <consortium name="RefSeq"/>
        </authorList>
    </citation>
    <scope>IDENTIFICATION</scope>
</reference>
<accession>A0AB40C374</accession>
<proteinExistence type="predicted"/>
<dbReference type="InterPro" id="IPR050951">
    <property type="entry name" value="Retrovirus_Pol_polyprotein"/>
</dbReference>
<evidence type="ECO:0000313" key="3">
    <source>
        <dbReference type="Proteomes" id="UP001515500"/>
    </source>
</evidence>
<name>A0AB40C374_DIOCR</name>
<dbReference type="RefSeq" id="XP_039133246.1">
    <property type="nucleotide sequence ID" value="XM_039277312.1"/>
</dbReference>
<keyword evidence="1" id="KW-0511">Multifunctional enzyme</keyword>
<organism evidence="3 4">
    <name type="scientific">Dioscorea cayennensis subsp. rotundata</name>
    <name type="common">White Guinea yam</name>
    <name type="synonym">Dioscorea rotundata</name>
    <dbReference type="NCBI Taxonomy" id="55577"/>
    <lineage>
        <taxon>Eukaryota</taxon>
        <taxon>Viridiplantae</taxon>
        <taxon>Streptophyta</taxon>
        <taxon>Embryophyta</taxon>
        <taxon>Tracheophyta</taxon>
        <taxon>Spermatophyta</taxon>
        <taxon>Magnoliopsida</taxon>
        <taxon>Liliopsida</taxon>
        <taxon>Dioscoreales</taxon>
        <taxon>Dioscoreaceae</taxon>
        <taxon>Dioscorea</taxon>
    </lineage>
</organism>
<dbReference type="Proteomes" id="UP001515500">
    <property type="component" value="Chromosome 10"/>
</dbReference>
<dbReference type="SUPFAM" id="SSF56672">
    <property type="entry name" value="DNA/RNA polymerases"/>
    <property type="match status" value="1"/>
</dbReference>
<dbReference type="Pfam" id="PF17919">
    <property type="entry name" value="RT_RNaseH_2"/>
    <property type="match status" value="1"/>
</dbReference>
<dbReference type="GO" id="GO:0003824">
    <property type="term" value="F:catalytic activity"/>
    <property type="evidence" value="ECO:0007669"/>
    <property type="project" value="UniProtKB-KW"/>
</dbReference>
<keyword evidence="3" id="KW-1185">Reference proteome</keyword>
<dbReference type="PANTHER" id="PTHR37984">
    <property type="entry name" value="PROTEIN CBG26694"/>
    <property type="match status" value="1"/>
</dbReference>
<feature type="domain" description="Reverse transcriptase/retrotransposon-derived protein RNase H-like" evidence="2">
    <location>
        <begin position="148"/>
        <end position="187"/>
    </location>
</feature>
<dbReference type="Gene3D" id="3.30.70.270">
    <property type="match status" value="2"/>
</dbReference>
<evidence type="ECO:0000313" key="4">
    <source>
        <dbReference type="RefSeq" id="XP_039133246.1"/>
    </source>
</evidence>
<dbReference type="FunFam" id="3.30.70.270:FF:000020">
    <property type="entry name" value="Transposon Tf2-6 polyprotein-like Protein"/>
    <property type="match status" value="1"/>
</dbReference>
<evidence type="ECO:0000259" key="2">
    <source>
        <dbReference type="Pfam" id="PF17919"/>
    </source>
</evidence>
<protein>
    <submittedName>
        <fullName evidence="4">Uncharacterized mitochondrial protein AtMg00860-like</fullName>
    </submittedName>
</protein>
<evidence type="ECO:0000256" key="1">
    <source>
        <dbReference type="ARBA" id="ARBA00023268"/>
    </source>
</evidence>